<gene>
    <name evidence="1" type="ORF">NCTC11048_00353</name>
</gene>
<reference evidence="1 2" key="1">
    <citation type="submission" date="2018-06" db="EMBL/GenBank/DDBJ databases">
        <authorList>
            <consortium name="Pathogen Informatics"/>
            <person name="Doyle S."/>
        </authorList>
    </citation>
    <scope>NUCLEOTIDE SEQUENCE [LARGE SCALE GENOMIC DNA]</scope>
    <source>
        <strain evidence="2">NCTC 11048</strain>
    </source>
</reference>
<dbReference type="EMBL" id="UHDP01000003">
    <property type="protein sequence ID" value="SUM45374.1"/>
    <property type="molecule type" value="Genomic_DNA"/>
</dbReference>
<sequence length="48" mass="5606">MHEIIKALTSRDVQVAIVLILPLVLRQLRLWHISYLLVSKKPDNQDID</sequence>
<name>A0A380G2I1_STAIN</name>
<protein>
    <submittedName>
        <fullName evidence="1">Uncharacterized protein</fullName>
    </submittedName>
</protein>
<dbReference type="STRING" id="1141106.GCA_000308095_00611"/>
<organism evidence="1 2">
    <name type="scientific">Staphylococcus intermedius NCTC 11048</name>
    <dbReference type="NCBI Taxonomy" id="1141106"/>
    <lineage>
        <taxon>Bacteria</taxon>
        <taxon>Bacillati</taxon>
        <taxon>Bacillota</taxon>
        <taxon>Bacilli</taxon>
        <taxon>Bacillales</taxon>
        <taxon>Staphylococcaceae</taxon>
        <taxon>Staphylococcus</taxon>
        <taxon>Staphylococcus intermedius group</taxon>
    </lineage>
</organism>
<keyword evidence="2" id="KW-1185">Reference proteome</keyword>
<accession>A0A380G2I1</accession>
<dbReference type="Proteomes" id="UP000255549">
    <property type="component" value="Unassembled WGS sequence"/>
</dbReference>
<proteinExistence type="predicted"/>
<dbReference type="AlphaFoldDB" id="A0A380G2I1"/>
<evidence type="ECO:0000313" key="2">
    <source>
        <dbReference type="Proteomes" id="UP000255549"/>
    </source>
</evidence>
<evidence type="ECO:0000313" key="1">
    <source>
        <dbReference type="EMBL" id="SUM45374.1"/>
    </source>
</evidence>
<dbReference type="RefSeq" id="WP_019169197.1">
    <property type="nucleotide sequence ID" value="NZ_PPQH01000057.1"/>
</dbReference>